<dbReference type="Pfam" id="PF03632">
    <property type="entry name" value="Glyco_hydro_65m"/>
    <property type="match status" value="1"/>
</dbReference>
<evidence type="ECO:0000259" key="6">
    <source>
        <dbReference type="Pfam" id="PF03632"/>
    </source>
</evidence>
<organism evidence="9 10">
    <name type="scientific">Candidatus Ghiorseimicrobium undicola</name>
    <dbReference type="NCBI Taxonomy" id="1974746"/>
    <lineage>
        <taxon>Bacteria</taxon>
        <taxon>Pseudomonadati</taxon>
        <taxon>Candidatus Omnitrophota</taxon>
        <taxon>Candidatus Ghiorseimicrobium</taxon>
    </lineage>
</organism>
<evidence type="ECO:0000313" key="9">
    <source>
        <dbReference type="EMBL" id="PIQ89883.1"/>
    </source>
</evidence>
<comment type="caution">
    <text evidence="9">The sequence shown here is derived from an EMBL/GenBank/DDBJ whole genome shotgun (WGS) entry which is preliminary data.</text>
</comment>
<dbReference type="PIRSF" id="PIRSF036289">
    <property type="entry name" value="Glycosyl_hydrolase_malt_phosph"/>
    <property type="match status" value="1"/>
</dbReference>
<evidence type="ECO:0000256" key="2">
    <source>
        <dbReference type="ARBA" id="ARBA00022676"/>
    </source>
</evidence>
<evidence type="ECO:0000313" key="10">
    <source>
        <dbReference type="Proteomes" id="UP000229641"/>
    </source>
</evidence>
<dbReference type="InterPro" id="IPR005196">
    <property type="entry name" value="Glyco_hydro_65_N"/>
</dbReference>
<dbReference type="GO" id="GO:0005975">
    <property type="term" value="P:carbohydrate metabolic process"/>
    <property type="evidence" value="ECO:0007669"/>
    <property type="project" value="InterPro"/>
</dbReference>
<dbReference type="InterPro" id="IPR012341">
    <property type="entry name" value="6hp_glycosidase-like_sf"/>
</dbReference>
<dbReference type="InterPro" id="IPR005195">
    <property type="entry name" value="Glyco_hydro_65_M"/>
</dbReference>
<evidence type="ECO:0000256" key="5">
    <source>
        <dbReference type="PIRSR" id="PIRSR036289-51"/>
    </source>
</evidence>
<evidence type="ECO:0000256" key="3">
    <source>
        <dbReference type="ARBA" id="ARBA00022679"/>
    </source>
</evidence>
<dbReference type="InterPro" id="IPR008928">
    <property type="entry name" value="6-hairpin_glycosidase_sf"/>
</dbReference>
<comment type="similarity">
    <text evidence="1">Belongs to the glycosyl hydrolase 65 family.</text>
</comment>
<protein>
    <submittedName>
        <fullName evidence="9">Kojibiose phosphorylase</fullName>
    </submittedName>
</protein>
<dbReference type="AlphaFoldDB" id="A0A2H0LZN1"/>
<feature type="binding site" evidence="5">
    <location>
        <begin position="342"/>
        <end position="343"/>
    </location>
    <ligand>
        <name>substrate</name>
    </ligand>
</feature>
<dbReference type="GO" id="GO:0004553">
    <property type="term" value="F:hydrolase activity, hydrolyzing O-glycosyl compounds"/>
    <property type="evidence" value="ECO:0007669"/>
    <property type="project" value="TreeGrafter"/>
</dbReference>
<sequence>MRDFYSQFNTGYSWLIKGEGWVRELQGIRETQFALGNGFLGSRAVLEEMPHDAKSGTYIAGLYDKIGSQVSELVNLPNPFNFHISFGGEKLGVVSMDTVEHRRILNLRNGTLYRHSVFQDAKKRRYDYQSLRFLSMHNKNVGLMQIALTPLDSSVTATIQTGIDTSVYNSGTVTEGRKKHFHIKEVGQFNNAGYLAVETLNKQHTVIFRSGFYYHTKGKKIAAEDNVFELKLRKGQTVIFTKIFYITAIPAGRPIDKEKELIEKKFQKSFKASFANLLNNHIRAWEKLWDMAEVSIWGDPEIEKNFRFNIYHMLICAPNDGGISSIGAKGLTGEGYRGHVFWDTEIFLLPFYLYILPQTAKNILLYRYRRLDAARRNAKKSGFKGAMFPWESAASGVDETPGWAKDLDGKIIKIHTGKIEHHISADIAYAFYHYYNVTGDEEFLRNYGYEIIFETARFWASRLKYNKRLNKYEIKDVIGPDEFHANVDNNAFTNMMAKWNLLMAHKLFHKLKRSEALLHSRINQKLSLLPKEVKQWKAAASRVSVKTDKNYVFEQFDGYFKKHKVPIVAKDENYLPVITEKLTPRDYEKTQLVKQADVIMLLYLLGDVFNYRTKRNNYDYYLDRTLHKSSLSFSMHAIVAAELGDKGRAYRFFNAALQTDLSNINNNTHDGIHAACIGGTWQALINGFAGVRIVKNMLYIYPDLPKTWRKVVFSLNYRGNILKLQVKNDNVKIQVLGAKIRAGKIRVKIFNIPRDLSPNKIYNFRKKTSAKRQPEYYL</sequence>
<name>A0A2H0LZN1_9BACT</name>
<evidence type="ECO:0000256" key="1">
    <source>
        <dbReference type="ARBA" id="ARBA00006768"/>
    </source>
</evidence>
<dbReference type="Proteomes" id="UP000229641">
    <property type="component" value="Unassembled WGS sequence"/>
</dbReference>
<dbReference type="Pfam" id="PF03633">
    <property type="entry name" value="Glyco_hydro_65C"/>
    <property type="match status" value="1"/>
</dbReference>
<keyword evidence="2" id="KW-0328">Glycosyltransferase</keyword>
<dbReference type="EMBL" id="PCWA01000014">
    <property type="protein sequence ID" value="PIQ89883.1"/>
    <property type="molecule type" value="Genomic_DNA"/>
</dbReference>
<dbReference type="Pfam" id="PF03636">
    <property type="entry name" value="Glyco_hydro_65N"/>
    <property type="match status" value="1"/>
</dbReference>
<dbReference type="GO" id="GO:0030246">
    <property type="term" value="F:carbohydrate binding"/>
    <property type="evidence" value="ECO:0007669"/>
    <property type="project" value="InterPro"/>
</dbReference>
<feature type="active site" description="Proton donor" evidence="4">
    <location>
        <position position="482"/>
    </location>
</feature>
<dbReference type="PANTHER" id="PTHR11051:SF8">
    <property type="entry name" value="PROTEIN-GLUCOSYLGALACTOSYLHYDROXYLYSINE GLUCOSIDASE"/>
    <property type="match status" value="1"/>
</dbReference>
<feature type="domain" description="Glycoside hydrolase family 65 C-terminal" evidence="7">
    <location>
        <begin position="692"/>
        <end position="737"/>
    </location>
</feature>
<proteinExistence type="inferred from homology"/>
<feature type="binding site" evidence="5">
    <location>
        <begin position="594"/>
        <end position="595"/>
    </location>
    <ligand>
        <name>substrate</name>
    </ligand>
</feature>
<dbReference type="GO" id="GO:0016757">
    <property type="term" value="F:glycosyltransferase activity"/>
    <property type="evidence" value="ECO:0007669"/>
    <property type="project" value="UniProtKB-KW"/>
</dbReference>
<gene>
    <name evidence="9" type="ORF">COV72_00890</name>
</gene>
<dbReference type="InterPro" id="IPR017045">
    <property type="entry name" value="Malt_Pase/Glycosyl_Hdrlase"/>
</dbReference>
<feature type="domain" description="Glycoside hydrolase family 65 N-terminal" evidence="8">
    <location>
        <begin position="20"/>
        <end position="246"/>
    </location>
</feature>
<dbReference type="InterPro" id="IPR011013">
    <property type="entry name" value="Gal_mutarotase_sf_dom"/>
</dbReference>
<dbReference type="InterPro" id="IPR037018">
    <property type="entry name" value="GH65_N"/>
</dbReference>
<dbReference type="InterPro" id="IPR005194">
    <property type="entry name" value="Glyco_hydro_65_C"/>
</dbReference>
<dbReference type="Gene3D" id="1.50.10.10">
    <property type="match status" value="1"/>
</dbReference>
<reference evidence="9 10" key="1">
    <citation type="submission" date="2017-09" db="EMBL/GenBank/DDBJ databases">
        <title>Depth-based differentiation of microbial function through sediment-hosted aquifers and enrichment of novel symbionts in the deep terrestrial subsurface.</title>
        <authorList>
            <person name="Probst A.J."/>
            <person name="Ladd B."/>
            <person name="Jarett J.K."/>
            <person name="Geller-Mcgrath D.E."/>
            <person name="Sieber C.M."/>
            <person name="Emerson J.B."/>
            <person name="Anantharaman K."/>
            <person name="Thomas B.C."/>
            <person name="Malmstrom R."/>
            <person name="Stieglmeier M."/>
            <person name="Klingl A."/>
            <person name="Woyke T."/>
            <person name="Ryan C.M."/>
            <person name="Banfield J.F."/>
        </authorList>
    </citation>
    <scope>NUCLEOTIDE SEQUENCE [LARGE SCALE GENOMIC DNA]</scope>
    <source>
        <strain evidence="9">CG11_big_fil_rev_8_21_14_0_20_42_13</strain>
    </source>
</reference>
<dbReference type="SUPFAM" id="SSF48208">
    <property type="entry name" value="Six-hairpin glycosidases"/>
    <property type="match status" value="1"/>
</dbReference>
<keyword evidence="3" id="KW-0808">Transferase</keyword>
<accession>A0A2H0LZN1</accession>
<evidence type="ECO:0000256" key="4">
    <source>
        <dbReference type="PIRSR" id="PIRSR036289-50"/>
    </source>
</evidence>
<evidence type="ECO:0000259" key="8">
    <source>
        <dbReference type="Pfam" id="PF03636"/>
    </source>
</evidence>
<dbReference type="Gene3D" id="2.60.420.10">
    <property type="entry name" value="Maltose phosphorylase, domain 3"/>
    <property type="match status" value="1"/>
</dbReference>
<dbReference type="PANTHER" id="PTHR11051">
    <property type="entry name" value="GLYCOSYL HYDROLASE-RELATED"/>
    <property type="match status" value="1"/>
</dbReference>
<feature type="domain" description="Glycoside hydrolase family 65 central catalytic" evidence="6">
    <location>
        <begin position="307"/>
        <end position="682"/>
    </location>
</feature>
<evidence type="ECO:0000259" key="7">
    <source>
        <dbReference type="Pfam" id="PF03633"/>
    </source>
</evidence>
<dbReference type="SUPFAM" id="SSF74650">
    <property type="entry name" value="Galactose mutarotase-like"/>
    <property type="match status" value="1"/>
</dbReference>
<dbReference type="Gene3D" id="2.70.98.40">
    <property type="entry name" value="Glycoside hydrolase, family 65, N-terminal domain"/>
    <property type="match status" value="1"/>
</dbReference>